<comment type="caution">
    <text evidence="4">The sequence shown here is derived from an EMBL/GenBank/DDBJ whole genome shotgun (WGS) entry which is preliminary data.</text>
</comment>
<gene>
    <name evidence="4" type="ORF">OWR29_35495</name>
</gene>
<organism evidence="4 5">
    <name type="scientific">Paractinoplanes pyxinae</name>
    <dbReference type="NCBI Taxonomy" id="2997416"/>
    <lineage>
        <taxon>Bacteria</taxon>
        <taxon>Bacillati</taxon>
        <taxon>Actinomycetota</taxon>
        <taxon>Actinomycetes</taxon>
        <taxon>Micromonosporales</taxon>
        <taxon>Micromonosporaceae</taxon>
        <taxon>Paractinoplanes</taxon>
    </lineage>
</organism>
<dbReference type="RefSeq" id="WP_267567863.1">
    <property type="nucleotide sequence ID" value="NZ_JAPNTZ010000015.1"/>
</dbReference>
<evidence type="ECO:0000313" key="5">
    <source>
        <dbReference type="Proteomes" id="UP001151002"/>
    </source>
</evidence>
<evidence type="ECO:0000313" key="4">
    <source>
        <dbReference type="EMBL" id="MCY1143331.1"/>
    </source>
</evidence>
<sequence length="253" mass="27998">MTDPSRVFGQVADDYDRVRPAYPAALFDDVLAYSRPGPRAVEVGAGTGRATEQFAARGVPVVAVEPDDAMADVLARRVARFPDVHIVRSSFEDFRPAERFGLLFSAEAWHWTAPATRWSLAADALDGGATLALFWNTERIADPALRTSLLETVARHAPSVVVNDEPVAADQVRQRWPGDELSAAAEFEDLTSRHYQRRWTMPKADYVGLTSTRSQVRVLPQPVRDNLLAALSSLLDEEVPVVIHTTLVLARRR</sequence>
<dbReference type="InterPro" id="IPR041698">
    <property type="entry name" value="Methyltransf_25"/>
</dbReference>
<evidence type="ECO:0000259" key="3">
    <source>
        <dbReference type="Pfam" id="PF13649"/>
    </source>
</evidence>
<dbReference type="PANTHER" id="PTHR44942:SF4">
    <property type="entry name" value="METHYLTRANSFERASE TYPE 11 DOMAIN-CONTAINING PROTEIN"/>
    <property type="match status" value="1"/>
</dbReference>
<name>A0ABT4B9Z3_9ACTN</name>
<dbReference type="InterPro" id="IPR051052">
    <property type="entry name" value="Diverse_substrate_MTase"/>
</dbReference>
<accession>A0ABT4B9Z3</accession>
<dbReference type="Proteomes" id="UP001151002">
    <property type="component" value="Unassembled WGS sequence"/>
</dbReference>
<dbReference type="CDD" id="cd02440">
    <property type="entry name" value="AdoMet_MTases"/>
    <property type="match status" value="1"/>
</dbReference>
<proteinExistence type="predicted"/>
<protein>
    <submittedName>
        <fullName evidence="4">Class I SAM-dependent methyltransferase</fullName>
    </submittedName>
</protein>
<dbReference type="GO" id="GO:0032259">
    <property type="term" value="P:methylation"/>
    <property type="evidence" value="ECO:0007669"/>
    <property type="project" value="UniProtKB-KW"/>
</dbReference>
<keyword evidence="2" id="KW-0808">Transferase</keyword>
<keyword evidence="5" id="KW-1185">Reference proteome</keyword>
<dbReference type="PANTHER" id="PTHR44942">
    <property type="entry name" value="METHYLTRANSF_11 DOMAIN-CONTAINING PROTEIN"/>
    <property type="match status" value="1"/>
</dbReference>
<dbReference type="EMBL" id="JAPNTZ010000015">
    <property type="protein sequence ID" value="MCY1143331.1"/>
    <property type="molecule type" value="Genomic_DNA"/>
</dbReference>
<evidence type="ECO:0000256" key="1">
    <source>
        <dbReference type="ARBA" id="ARBA00022603"/>
    </source>
</evidence>
<evidence type="ECO:0000256" key="2">
    <source>
        <dbReference type="ARBA" id="ARBA00022679"/>
    </source>
</evidence>
<reference evidence="4" key="1">
    <citation type="submission" date="2022-11" db="EMBL/GenBank/DDBJ databases">
        <authorList>
            <person name="Somphong A."/>
            <person name="Phongsopitanun W."/>
        </authorList>
    </citation>
    <scope>NUCLEOTIDE SEQUENCE</scope>
    <source>
        <strain evidence="4">Pm04-4</strain>
    </source>
</reference>
<dbReference type="SUPFAM" id="SSF53335">
    <property type="entry name" value="S-adenosyl-L-methionine-dependent methyltransferases"/>
    <property type="match status" value="1"/>
</dbReference>
<feature type="domain" description="Methyltransferase" evidence="3">
    <location>
        <begin position="41"/>
        <end position="118"/>
    </location>
</feature>
<keyword evidence="1 4" id="KW-0489">Methyltransferase</keyword>
<dbReference type="Pfam" id="PF13649">
    <property type="entry name" value="Methyltransf_25"/>
    <property type="match status" value="1"/>
</dbReference>
<dbReference type="InterPro" id="IPR029063">
    <property type="entry name" value="SAM-dependent_MTases_sf"/>
</dbReference>
<dbReference type="Gene3D" id="3.40.50.150">
    <property type="entry name" value="Vaccinia Virus protein VP39"/>
    <property type="match status" value="1"/>
</dbReference>
<dbReference type="GO" id="GO:0008168">
    <property type="term" value="F:methyltransferase activity"/>
    <property type="evidence" value="ECO:0007669"/>
    <property type="project" value="UniProtKB-KW"/>
</dbReference>